<dbReference type="Proteomes" id="UP000193922">
    <property type="component" value="Unassembled WGS sequence"/>
</dbReference>
<evidence type="ECO:0000313" key="1">
    <source>
        <dbReference type="EMBL" id="ORX71928.1"/>
    </source>
</evidence>
<reference evidence="1 2" key="1">
    <citation type="submission" date="2016-07" db="EMBL/GenBank/DDBJ databases">
        <title>Pervasive Adenine N6-methylation of Active Genes in Fungi.</title>
        <authorList>
            <consortium name="DOE Joint Genome Institute"/>
            <person name="Mondo S.J."/>
            <person name="Dannebaum R.O."/>
            <person name="Kuo R.C."/>
            <person name="Labutti K."/>
            <person name="Haridas S."/>
            <person name="Kuo A."/>
            <person name="Salamov A."/>
            <person name="Ahrendt S.R."/>
            <person name="Lipzen A."/>
            <person name="Sullivan W."/>
            <person name="Andreopoulos W.B."/>
            <person name="Clum A."/>
            <person name="Lindquist E."/>
            <person name="Daum C."/>
            <person name="Ramamoorthy G.K."/>
            <person name="Gryganskyi A."/>
            <person name="Culley D."/>
            <person name="Magnuson J.K."/>
            <person name="James T.Y."/>
            <person name="O'Malley M.A."/>
            <person name="Stajich J.E."/>
            <person name="Spatafora J.W."/>
            <person name="Visel A."/>
            <person name="Grigoriev I.V."/>
        </authorList>
    </citation>
    <scope>NUCLEOTIDE SEQUENCE [LARGE SCALE GENOMIC DNA]</scope>
    <source>
        <strain evidence="1 2">ATCC 12442</strain>
    </source>
</reference>
<gene>
    <name evidence="1" type="ORF">DL89DRAFT_311342</name>
</gene>
<dbReference type="GeneID" id="63807624"/>
<proteinExistence type="predicted"/>
<dbReference type="AlphaFoldDB" id="A0A1Y1WF26"/>
<accession>A0A1Y1WF26</accession>
<name>A0A1Y1WF26_9FUNG</name>
<dbReference type="RefSeq" id="XP_040745352.1">
    <property type="nucleotide sequence ID" value="XM_040890976.1"/>
</dbReference>
<evidence type="ECO:0000313" key="2">
    <source>
        <dbReference type="Proteomes" id="UP000193922"/>
    </source>
</evidence>
<organism evidence="1 2">
    <name type="scientific">Linderina pennispora</name>
    <dbReference type="NCBI Taxonomy" id="61395"/>
    <lineage>
        <taxon>Eukaryota</taxon>
        <taxon>Fungi</taxon>
        <taxon>Fungi incertae sedis</taxon>
        <taxon>Zoopagomycota</taxon>
        <taxon>Kickxellomycotina</taxon>
        <taxon>Kickxellomycetes</taxon>
        <taxon>Kickxellales</taxon>
        <taxon>Kickxellaceae</taxon>
        <taxon>Linderina</taxon>
    </lineage>
</organism>
<protein>
    <submittedName>
        <fullName evidence="1">Uncharacterized protein</fullName>
    </submittedName>
</protein>
<sequence>MTEGKAGGPASNLRQEQLHELTIKLTKHIVMLEDRKTDIMIRLMDLTLDEAKDSKLQQAEQGLAEVEKQLGNTRTQLDRVKFCEQTANTALPAHTPLIEAITPTEASGLMTDGNGIKEWHPYIHHYNEQNKDQLTALHHLPRYTNDDEEGDDIETFLDKFQHELSTYGLPLDNYWTHLLPVCFVIEDDKWLRSHVSPSLGWRQAHTSIVHHFAGEKIHYQFTMELFQYKTHPNESPSAFVSQYWQHCSQSQCKGQ</sequence>
<keyword evidence="2" id="KW-1185">Reference proteome</keyword>
<comment type="caution">
    <text evidence="1">The sequence shown here is derived from an EMBL/GenBank/DDBJ whole genome shotgun (WGS) entry which is preliminary data.</text>
</comment>
<dbReference type="EMBL" id="MCFD01000003">
    <property type="protein sequence ID" value="ORX71928.1"/>
    <property type="molecule type" value="Genomic_DNA"/>
</dbReference>